<dbReference type="AlphaFoldDB" id="A0A4S8P497"/>
<comment type="caution">
    <text evidence="1">The sequence shown here is derived from an EMBL/GenBank/DDBJ whole genome shotgun (WGS) entry which is preliminary data.</text>
</comment>
<keyword evidence="2" id="KW-1185">Reference proteome</keyword>
<protein>
    <submittedName>
        <fullName evidence="1">Uncharacterized protein</fullName>
    </submittedName>
</protein>
<evidence type="ECO:0000313" key="1">
    <source>
        <dbReference type="EMBL" id="THV24255.1"/>
    </source>
</evidence>
<dbReference type="Proteomes" id="UP000305792">
    <property type="component" value="Unassembled WGS sequence"/>
</dbReference>
<sequence length="79" mass="8879">MPKRAITVRLDEHDWQVIAAVAAAQGTEPAAWLAREGRRAALAAELREWNRANALDDESWLEATEHESRGLWTEGAKEQ</sequence>
<evidence type="ECO:0000313" key="2">
    <source>
        <dbReference type="Proteomes" id="UP000305792"/>
    </source>
</evidence>
<name>A0A4S8P497_9ACTN</name>
<gene>
    <name evidence="1" type="ORF">E9998_21765</name>
</gene>
<proteinExistence type="predicted"/>
<organism evidence="1 2">
    <name type="scientific">Glycomyces paridis</name>
    <dbReference type="NCBI Taxonomy" id="2126555"/>
    <lineage>
        <taxon>Bacteria</taxon>
        <taxon>Bacillati</taxon>
        <taxon>Actinomycetota</taxon>
        <taxon>Actinomycetes</taxon>
        <taxon>Glycomycetales</taxon>
        <taxon>Glycomycetaceae</taxon>
        <taxon>Glycomyces</taxon>
    </lineage>
</organism>
<accession>A0A4S8P497</accession>
<dbReference type="EMBL" id="STGX01000020">
    <property type="protein sequence ID" value="THV24255.1"/>
    <property type="molecule type" value="Genomic_DNA"/>
</dbReference>
<dbReference type="RefSeq" id="WP_136531806.1">
    <property type="nucleotide sequence ID" value="NZ_STGX01000020.1"/>
</dbReference>
<reference evidence="1 2" key="1">
    <citation type="journal article" date="2018" name="Int. J. Syst. Evol. Microbiol.">
        <title>Glycomyces paridis sp. nov., isolated from the medicinal plant Paris polyphylla.</title>
        <authorList>
            <person name="Fang X.M."/>
            <person name="Bai J.L."/>
            <person name="Su J."/>
            <person name="Zhao L.L."/>
            <person name="Liu H.Y."/>
            <person name="Ma B.P."/>
            <person name="Zhang Y.Q."/>
            <person name="Yu L.Y."/>
        </authorList>
    </citation>
    <scope>NUCLEOTIDE SEQUENCE [LARGE SCALE GENOMIC DNA]</scope>
    <source>
        <strain evidence="1 2">CPCC 204357</strain>
    </source>
</reference>